<dbReference type="PATRIC" id="fig|931276.5.peg.3722"/>
<evidence type="ECO:0000313" key="1">
    <source>
        <dbReference type="EMBL" id="AGF57451.1"/>
    </source>
</evidence>
<dbReference type="RefSeq" id="WP_015393767.1">
    <property type="nucleotide sequence ID" value="NC_020291.1"/>
</dbReference>
<protein>
    <submittedName>
        <fullName evidence="1">Uncharacterized protein</fullName>
    </submittedName>
</protein>
<dbReference type="eggNOG" id="ENOG50332VZ">
    <property type="taxonomic scope" value="Bacteria"/>
</dbReference>
<accession>M1MRS2</accession>
<sequence>MQEVNKNITYTFDELKEVLEELEMILISLHKMGSYYGEKFHTYGEEMYRGEYEKETTRFIDEWRVCEKLAKVRSILSDRFDRTLGEDYMDDLEREMDEIRYWSKPGDML</sequence>
<dbReference type="EMBL" id="CP004121">
    <property type="protein sequence ID" value="AGF57451.1"/>
    <property type="molecule type" value="Genomic_DNA"/>
</dbReference>
<keyword evidence="2" id="KW-1185">Reference proteome</keyword>
<organism evidence="1 2">
    <name type="scientific">Clostridium saccharoperbutylacetonicum N1-4(HMT)</name>
    <dbReference type="NCBI Taxonomy" id="931276"/>
    <lineage>
        <taxon>Bacteria</taxon>
        <taxon>Bacillati</taxon>
        <taxon>Bacillota</taxon>
        <taxon>Clostridia</taxon>
        <taxon>Eubacteriales</taxon>
        <taxon>Clostridiaceae</taxon>
        <taxon>Clostridium</taxon>
    </lineage>
</organism>
<name>M1MRS2_9CLOT</name>
<dbReference type="HOGENOM" id="CLU_2116745_0_0_9"/>
<dbReference type="KEGG" id="csr:Cspa_c36910"/>
<proteinExistence type="predicted"/>
<gene>
    <name evidence="1" type="ORF">Cspa_c36910</name>
</gene>
<dbReference type="Proteomes" id="UP000011728">
    <property type="component" value="Chromosome"/>
</dbReference>
<evidence type="ECO:0000313" key="2">
    <source>
        <dbReference type="Proteomes" id="UP000011728"/>
    </source>
</evidence>
<dbReference type="AlphaFoldDB" id="M1MRS2"/>
<reference evidence="1 2" key="1">
    <citation type="submission" date="2013-02" db="EMBL/GenBank/DDBJ databases">
        <title>Genome sequence of Clostridium saccharoperbutylacetonicum N1-4(HMT).</title>
        <authorList>
            <person name="Poehlein A."/>
            <person name="Daniel R."/>
        </authorList>
    </citation>
    <scope>NUCLEOTIDE SEQUENCE [LARGE SCALE GENOMIC DNA]</scope>
    <source>
        <strain evidence="2">N1-4(HMT)</strain>
    </source>
</reference>
<dbReference type="OrthoDB" id="2895461at2"/>